<keyword evidence="1" id="KW-0472">Membrane</keyword>
<dbReference type="PANTHER" id="PTHR34774:SF1">
    <property type="entry name" value="EPHRIN-A3 PROTEIN"/>
    <property type="match status" value="1"/>
</dbReference>
<evidence type="ECO:0000256" key="1">
    <source>
        <dbReference type="SAM" id="Phobius"/>
    </source>
</evidence>
<dbReference type="Proteomes" id="UP000289738">
    <property type="component" value="Chromosome A03"/>
</dbReference>
<accession>A0A445DRK4</accession>
<keyword evidence="3" id="KW-1185">Reference proteome</keyword>
<comment type="caution">
    <text evidence="2">The sequence shown here is derived from an EMBL/GenBank/DDBJ whole genome shotgun (WGS) entry which is preliminary data.</text>
</comment>
<protein>
    <submittedName>
        <fullName evidence="2">Uncharacterized protein</fullName>
    </submittedName>
</protein>
<organism evidence="2 3">
    <name type="scientific">Arachis hypogaea</name>
    <name type="common">Peanut</name>
    <dbReference type="NCBI Taxonomy" id="3818"/>
    <lineage>
        <taxon>Eukaryota</taxon>
        <taxon>Viridiplantae</taxon>
        <taxon>Streptophyta</taxon>
        <taxon>Embryophyta</taxon>
        <taxon>Tracheophyta</taxon>
        <taxon>Spermatophyta</taxon>
        <taxon>Magnoliopsida</taxon>
        <taxon>eudicotyledons</taxon>
        <taxon>Gunneridae</taxon>
        <taxon>Pentapetalae</taxon>
        <taxon>rosids</taxon>
        <taxon>fabids</taxon>
        <taxon>Fabales</taxon>
        <taxon>Fabaceae</taxon>
        <taxon>Papilionoideae</taxon>
        <taxon>50 kb inversion clade</taxon>
        <taxon>dalbergioids sensu lato</taxon>
        <taxon>Dalbergieae</taxon>
        <taxon>Pterocarpus clade</taxon>
        <taxon>Arachis</taxon>
    </lineage>
</organism>
<feature type="transmembrane region" description="Helical" evidence="1">
    <location>
        <begin position="126"/>
        <end position="146"/>
    </location>
</feature>
<dbReference type="EMBL" id="SDMP01000003">
    <property type="protein sequence ID" value="RYR65822.1"/>
    <property type="molecule type" value="Genomic_DNA"/>
</dbReference>
<proteinExistence type="predicted"/>
<reference evidence="2 3" key="1">
    <citation type="submission" date="2019-01" db="EMBL/GenBank/DDBJ databases">
        <title>Sequencing of cultivated peanut Arachis hypogaea provides insights into genome evolution and oil improvement.</title>
        <authorList>
            <person name="Chen X."/>
        </authorList>
    </citation>
    <scope>NUCLEOTIDE SEQUENCE [LARGE SCALE GENOMIC DNA]</scope>
    <source>
        <strain evidence="3">cv. Fuhuasheng</strain>
        <tissue evidence="2">Leaves</tissue>
    </source>
</reference>
<evidence type="ECO:0000313" key="3">
    <source>
        <dbReference type="Proteomes" id="UP000289738"/>
    </source>
</evidence>
<keyword evidence="1" id="KW-0812">Transmembrane</keyword>
<dbReference type="STRING" id="3818.A0A445DRK4"/>
<keyword evidence="1" id="KW-1133">Transmembrane helix</keyword>
<gene>
    <name evidence="2" type="ORF">Ahy_A03g011743</name>
</gene>
<dbReference type="AlphaFoldDB" id="A0A445DRK4"/>
<dbReference type="PANTHER" id="PTHR34774">
    <property type="entry name" value="EPHRIN-A3 PROTEIN"/>
    <property type="match status" value="1"/>
</dbReference>
<evidence type="ECO:0000313" key="2">
    <source>
        <dbReference type="EMBL" id="RYR65822.1"/>
    </source>
</evidence>
<name>A0A445DRK4_ARAHY</name>
<sequence length="182" mass="19940">MYDEAHQVCYKAGACVGYCRGVGWSSVGPIANQGVDGRLTVYETRLRREPAVGLGQASLLHATVHGPLSIGGKAGCKLRRIVVYPRGILDCVHRFWQAPMRSPSFRRPFSKNELGSWSTLMERHRFLLSALVLLVLLCSVYLYFAVTLGASDICSGLTGPEKASCHMQHLKASVAKGKLKHL</sequence>